<accession>A0ACB7ER13</accession>
<gene>
    <name evidence="1" type="ORF">GBF38_008989</name>
</gene>
<keyword evidence="2" id="KW-1185">Reference proteome</keyword>
<reference evidence="1" key="1">
    <citation type="submission" date="2020-04" db="EMBL/GenBank/DDBJ databases">
        <title>A chromosome-scale assembly and high-density genetic map of the yellow drum (Nibea albiflora) genome.</title>
        <authorList>
            <person name="Xu D."/>
            <person name="Zhang W."/>
            <person name="Chen R."/>
            <person name="Tan P."/>
            <person name="Wang L."/>
            <person name="Song H."/>
            <person name="Tian L."/>
            <person name="Zhu Q."/>
            <person name="Wang B."/>
        </authorList>
    </citation>
    <scope>NUCLEOTIDE SEQUENCE</scope>
    <source>
        <strain evidence="1">ZJHYS-2018</strain>
    </source>
</reference>
<evidence type="ECO:0000313" key="1">
    <source>
        <dbReference type="EMBL" id="KAG8004649.1"/>
    </source>
</evidence>
<dbReference type="Proteomes" id="UP000805704">
    <property type="component" value="Chromosome 24"/>
</dbReference>
<organism evidence="1 2">
    <name type="scientific">Nibea albiflora</name>
    <name type="common">Yellow drum</name>
    <name type="synonym">Corvina albiflora</name>
    <dbReference type="NCBI Taxonomy" id="240163"/>
    <lineage>
        <taxon>Eukaryota</taxon>
        <taxon>Metazoa</taxon>
        <taxon>Chordata</taxon>
        <taxon>Craniata</taxon>
        <taxon>Vertebrata</taxon>
        <taxon>Euteleostomi</taxon>
        <taxon>Actinopterygii</taxon>
        <taxon>Neopterygii</taxon>
        <taxon>Teleostei</taxon>
        <taxon>Neoteleostei</taxon>
        <taxon>Acanthomorphata</taxon>
        <taxon>Eupercaria</taxon>
        <taxon>Sciaenidae</taxon>
        <taxon>Nibea</taxon>
    </lineage>
</organism>
<comment type="caution">
    <text evidence="1">The sequence shown here is derived from an EMBL/GenBank/DDBJ whole genome shotgun (WGS) entry which is preliminary data.</text>
</comment>
<sequence length="97" mass="10367">SHIINTRSTHHAMTGQRDIVSDPPAPGKTLNELASAIAAVTKTNQLILTEPVSMLHCNAEEAGAEAFVKYPVMVLKGAFSVPSFGARKICTTECIME</sequence>
<proteinExistence type="predicted"/>
<name>A0ACB7ER13_NIBAL</name>
<evidence type="ECO:0000313" key="2">
    <source>
        <dbReference type="Proteomes" id="UP000805704"/>
    </source>
</evidence>
<dbReference type="EMBL" id="CM024812">
    <property type="protein sequence ID" value="KAG8004649.1"/>
    <property type="molecule type" value="Genomic_DNA"/>
</dbReference>
<protein>
    <submittedName>
        <fullName evidence="1">Uncharacterized protein</fullName>
    </submittedName>
</protein>
<feature type="non-terminal residue" evidence="1">
    <location>
        <position position="1"/>
    </location>
</feature>